<proteinExistence type="predicted"/>
<sequence>MFRNIDERHKTDRINPESETKRAALSGAMNSRTYIAAFTKADVNPIEVVDEETRQARDRQIVAICRRLCPTQTNKVKDPQVLGLHRSFMSGRL</sequence>
<accession>A0A9E7N432</accession>
<dbReference type="Proteomes" id="UP001055634">
    <property type="component" value="Segment"/>
</dbReference>
<keyword evidence="3" id="KW-1185">Reference proteome</keyword>
<name>A0A9E7N432_9CAUD</name>
<evidence type="ECO:0000313" key="3">
    <source>
        <dbReference type="Proteomes" id="UP001055634"/>
    </source>
</evidence>
<evidence type="ECO:0000313" key="2">
    <source>
        <dbReference type="EMBL" id="UTC28438.1"/>
    </source>
</evidence>
<gene>
    <name evidence="2" type="ORF">GURKE_04360</name>
</gene>
<evidence type="ECO:0000256" key="1">
    <source>
        <dbReference type="SAM" id="MobiDB-lite"/>
    </source>
</evidence>
<organism evidence="2 3">
    <name type="scientific">Brevundimonas phage vB_BpoS-Gurke</name>
    <dbReference type="NCBI Taxonomy" id="2948599"/>
    <lineage>
        <taxon>Viruses</taxon>
        <taxon>Duplodnaviria</taxon>
        <taxon>Heunggongvirae</taxon>
        <taxon>Uroviricota</taxon>
        <taxon>Caudoviricetes</taxon>
        <taxon>Jeanschmidtviridae</taxon>
        <taxon>Kikimoravirus</taxon>
        <taxon>Kikimoravirus gurke</taxon>
    </lineage>
</organism>
<reference evidence="2" key="1">
    <citation type="submission" date="2022-04" db="EMBL/GenBank/DDBJ databases">
        <authorList>
            <person name="Friedrich I."/>
            <person name="Schneider D."/>
            <person name="Poehlein A."/>
            <person name="Hertel R."/>
            <person name="Daniel R."/>
        </authorList>
    </citation>
    <scope>NUCLEOTIDE SEQUENCE</scope>
</reference>
<feature type="region of interest" description="Disordered" evidence="1">
    <location>
        <begin position="1"/>
        <end position="23"/>
    </location>
</feature>
<protein>
    <submittedName>
        <fullName evidence="2">Uncharacterized protein</fullName>
    </submittedName>
</protein>
<dbReference type="EMBL" id="ON529850">
    <property type="protein sequence ID" value="UTC28438.1"/>
    <property type="molecule type" value="Genomic_DNA"/>
</dbReference>
<feature type="compositionally biased region" description="Basic and acidic residues" evidence="1">
    <location>
        <begin position="1"/>
        <end position="22"/>
    </location>
</feature>